<proteinExistence type="predicted"/>
<dbReference type="RefSeq" id="WP_111180115.1">
    <property type="nucleotide sequence ID" value="NZ_POUD01000066.1"/>
</dbReference>
<gene>
    <name evidence="2" type="ORF">C1J01_17905</name>
</gene>
<feature type="transmembrane region" description="Helical" evidence="1">
    <location>
        <begin position="230"/>
        <end position="252"/>
    </location>
</feature>
<dbReference type="Proteomes" id="UP000249304">
    <property type="component" value="Unassembled WGS sequence"/>
</dbReference>
<evidence type="ECO:0000256" key="1">
    <source>
        <dbReference type="SAM" id="Phobius"/>
    </source>
</evidence>
<dbReference type="OrthoDB" id="3822725at2"/>
<keyword evidence="1" id="KW-1133">Transmembrane helix</keyword>
<comment type="caution">
    <text evidence="2">The sequence shown here is derived from an EMBL/GenBank/DDBJ whole genome shotgun (WGS) entry which is preliminary data.</text>
</comment>
<feature type="transmembrane region" description="Helical" evidence="1">
    <location>
        <begin position="41"/>
        <end position="61"/>
    </location>
</feature>
<feature type="transmembrane region" description="Helical" evidence="1">
    <location>
        <begin position="67"/>
        <end position="88"/>
    </location>
</feature>
<organism evidence="2 3">
    <name type="scientific">Nonomuraea aridisoli</name>
    <dbReference type="NCBI Taxonomy" id="2070368"/>
    <lineage>
        <taxon>Bacteria</taxon>
        <taxon>Bacillati</taxon>
        <taxon>Actinomycetota</taxon>
        <taxon>Actinomycetes</taxon>
        <taxon>Streptosporangiales</taxon>
        <taxon>Streptosporangiaceae</taxon>
        <taxon>Nonomuraea</taxon>
    </lineage>
</organism>
<dbReference type="AlphaFoldDB" id="A0A2W2EVC7"/>
<keyword evidence="3" id="KW-1185">Reference proteome</keyword>
<evidence type="ECO:0000313" key="2">
    <source>
        <dbReference type="EMBL" id="PZG17510.1"/>
    </source>
</evidence>
<feature type="transmembrane region" description="Helical" evidence="1">
    <location>
        <begin position="153"/>
        <end position="176"/>
    </location>
</feature>
<protein>
    <submittedName>
        <fullName evidence="2">ABC transporter permease</fullName>
    </submittedName>
</protein>
<evidence type="ECO:0000313" key="3">
    <source>
        <dbReference type="Proteomes" id="UP000249304"/>
    </source>
</evidence>
<feature type="transmembrane region" description="Helical" evidence="1">
    <location>
        <begin position="183"/>
        <end position="210"/>
    </location>
</feature>
<dbReference type="EMBL" id="POUD01000066">
    <property type="protein sequence ID" value="PZG17510.1"/>
    <property type="molecule type" value="Genomic_DNA"/>
</dbReference>
<feature type="transmembrane region" description="Helical" evidence="1">
    <location>
        <begin position="117"/>
        <end position="141"/>
    </location>
</feature>
<keyword evidence="1" id="KW-0472">Membrane</keyword>
<accession>A0A2W2EVC7</accession>
<keyword evidence="1" id="KW-0812">Transmembrane</keyword>
<name>A0A2W2EVC7_9ACTN</name>
<reference evidence="2 3" key="1">
    <citation type="submission" date="2018-01" db="EMBL/GenBank/DDBJ databases">
        <title>Draft genome sequence of Nonomuraea sp. KC333.</title>
        <authorList>
            <person name="Sahin N."/>
            <person name="Saygin H."/>
            <person name="Ay H."/>
        </authorList>
    </citation>
    <scope>NUCLEOTIDE SEQUENCE [LARGE SCALE GENOMIC DNA]</scope>
    <source>
        <strain evidence="2 3">KC333</strain>
    </source>
</reference>
<sequence length="257" mass="26516">MTTTTSGIPSRPRAAGASRGVPFGRLLRVETRKLFDTRGNLVLSAVLVVLSLALVVGRSVATGEARFFTLAGTAAIALGVLLPVLGVLTMTGEWSHRTALTTFTLEPRRARVPAAKCVAAVAAAVAVSLVALLVAALATAVRGGAADWTVDPLGLLGWIATMILVTGEGLALGLLLRNAPAAIVICLVSPMVWSFVAQLGTTGETLAAWLDLNATTNALMTADMTAVDAVRLATSALAWIVLPLAAGFVRVLRTDVR</sequence>